<organism evidence="2 3">
    <name type="scientific">Solanum verrucosum</name>
    <dbReference type="NCBI Taxonomy" id="315347"/>
    <lineage>
        <taxon>Eukaryota</taxon>
        <taxon>Viridiplantae</taxon>
        <taxon>Streptophyta</taxon>
        <taxon>Embryophyta</taxon>
        <taxon>Tracheophyta</taxon>
        <taxon>Spermatophyta</taxon>
        <taxon>Magnoliopsida</taxon>
        <taxon>eudicotyledons</taxon>
        <taxon>Gunneridae</taxon>
        <taxon>Pentapetalae</taxon>
        <taxon>asterids</taxon>
        <taxon>lamiids</taxon>
        <taxon>Solanales</taxon>
        <taxon>Solanaceae</taxon>
        <taxon>Solanoideae</taxon>
        <taxon>Solaneae</taxon>
        <taxon>Solanum</taxon>
    </lineage>
</organism>
<evidence type="ECO:0000256" key="1">
    <source>
        <dbReference type="SAM" id="Phobius"/>
    </source>
</evidence>
<keyword evidence="3" id="KW-1185">Reference proteome</keyword>
<keyword evidence="1" id="KW-1133">Transmembrane helix</keyword>
<dbReference type="EMBL" id="CP133617">
    <property type="protein sequence ID" value="WMV32738.1"/>
    <property type="molecule type" value="Genomic_DNA"/>
</dbReference>
<accession>A0AAF0TZM7</accession>
<keyword evidence="1" id="KW-0472">Membrane</keyword>
<dbReference type="Proteomes" id="UP001234989">
    <property type="component" value="Chromosome 6"/>
</dbReference>
<dbReference type="AlphaFoldDB" id="A0AAF0TZM7"/>
<evidence type="ECO:0000313" key="3">
    <source>
        <dbReference type="Proteomes" id="UP001234989"/>
    </source>
</evidence>
<proteinExistence type="predicted"/>
<name>A0AAF0TZM7_SOLVR</name>
<keyword evidence="1" id="KW-0812">Transmembrane</keyword>
<gene>
    <name evidence="2" type="ORF">MTR67_026123</name>
</gene>
<protein>
    <submittedName>
        <fullName evidence="2">Uncharacterized protein</fullName>
    </submittedName>
</protein>
<sequence length="62" mass="7038">MLINSAIRPLVRLIAIFIYPSASSCFGSFSDIVLLHRTARRHADCSFSTPTAPFHRRFDPFL</sequence>
<evidence type="ECO:0000313" key="2">
    <source>
        <dbReference type="EMBL" id="WMV32738.1"/>
    </source>
</evidence>
<feature type="transmembrane region" description="Helical" evidence="1">
    <location>
        <begin position="12"/>
        <end position="34"/>
    </location>
</feature>
<reference evidence="2" key="1">
    <citation type="submission" date="2023-08" db="EMBL/GenBank/DDBJ databases">
        <title>A de novo genome assembly of Solanum verrucosum Schlechtendal, a Mexican diploid species geographically isolated from the other diploid A-genome species in potato relatives.</title>
        <authorList>
            <person name="Hosaka K."/>
        </authorList>
    </citation>
    <scope>NUCLEOTIDE SEQUENCE</scope>
    <source>
        <tissue evidence="2">Young leaves</tissue>
    </source>
</reference>